<gene>
    <name evidence="3" type="ORF">Cvel_25950</name>
</gene>
<dbReference type="GO" id="GO:0005524">
    <property type="term" value="F:ATP binding"/>
    <property type="evidence" value="ECO:0007669"/>
    <property type="project" value="UniProtKB-KW"/>
</dbReference>
<dbReference type="InterPro" id="IPR001977">
    <property type="entry name" value="Depp_CoAkinase"/>
</dbReference>
<dbReference type="InterPro" id="IPR027417">
    <property type="entry name" value="P-loop_NTPase"/>
</dbReference>
<dbReference type="GO" id="GO:0004140">
    <property type="term" value="F:dephospho-CoA kinase activity"/>
    <property type="evidence" value="ECO:0007669"/>
    <property type="project" value="InterPro"/>
</dbReference>
<dbReference type="AlphaFoldDB" id="A0A0G4HBG6"/>
<protein>
    <submittedName>
        <fullName evidence="3">Uncharacterized protein</fullName>
    </submittedName>
</protein>
<dbReference type="GO" id="GO:0015937">
    <property type="term" value="P:coenzyme A biosynthetic process"/>
    <property type="evidence" value="ECO:0007669"/>
    <property type="project" value="InterPro"/>
</dbReference>
<keyword evidence="1" id="KW-0547">Nucleotide-binding</keyword>
<organism evidence="3">
    <name type="scientific">Chromera velia CCMP2878</name>
    <dbReference type="NCBI Taxonomy" id="1169474"/>
    <lineage>
        <taxon>Eukaryota</taxon>
        <taxon>Sar</taxon>
        <taxon>Alveolata</taxon>
        <taxon>Colpodellida</taxon>
        <taxon>Chromeraceae</taxon>
        <taxon>Chromera</taxon>
    </lineage>
</organism>
<accession>A0A0G4HBG6</accession>
<evidence type="ECO:0000313" key="3">
    <source>
        <dbReference type="EMBL" id="CEM41318.1"/>
    </source>
</evidence>
<dbReference type="EMBL" id="CDMZ01002210">
    <property type="protein sequence ID" value="CEM41318.1"/>
    <property type="molecule type" value="Genomic_DNA"/>
</dbReference>
<evidence type="ECO:0000256" key="1">
    <source>
        <dbReference type="ARBA" id="ARBA00022741"/>
    </source>
</evidence>
<name>A0A0G4HBG6_9ALVE</name>
<keyword evidence="2" id="KW-0067">ATP-binding</keyword>
<dbReference type="SUPFAM" id="SSF52540">
    <property type="entry name" value="P-loop containing nucleoside triphosphate hydrolases"/>
    <property type="match status" value="1"/>
</dbReference>
<dbReference type="VEuPathDB" id="CryptoDB:Cvel_25950"/>
<sequence length="80" mass="9083">MAVLVYISLPEIRNSCHFKIQACFEANRTEAQMPRVTTEMEEPERRRLVFLTGACGSGKTSVAERLRPSHGFVHFDGDAW</sequence>
<dbReference type="PROSITE" id="PS51219">
    <property type="entry name" value="DPCK"/>
    <property type="match status" value="1"/>
</dbReference>
<dbReference type="Gene3D" id="3.40.50.300">
    <property type="entry name" value="P-loop containing nucleotide triphosphate hydrolases"/>
    <property type="match status" value="1"/>
</dbReference>
<proteinExistence type="predicted"/>
<reference evidence="3" key="1">
    <citation type="submission" date="2014-11" db="EMBL/GenBank/DDBJ databases">
        <authorList>
            <person name="Otto D Thomas"/>
            <person name="Naeem Raeece"/>
        </authorList>
    </citation>
    <scope>NUCLEOTIDE SEQUENCE</scope>
</reference>
<evidence type="ECO:0000256" key="2">
    <source>
        <dbReference type="ARBA" id="ARBA00022840"/>
    </source>
</evidence>